<dbReference type="CDD" id="cd02440">
    <property type="entry name" value="AdoMet_MTases"/>
    <property type="match status" value="1"/>
</dbReference>
<dbReference type="RefSeq" id="WP_188670903.1">
    <property type="nucleotide sequence ID" value="NZ_BMJH01000001.1"/>
</dbReference>
<reference evidence="5" key="2">
    <citation type="submission" date="2020-09" db="EMBL/GenBank/DDBJ databases">
        <authorList>
            <person name="Sun Q."/>
            <person name="Zhou Y."/>
        </authorList>
    </citation>
    <scope>NUCLEOTIDE SEQUENCE</scope>
    <source>
        <strain evidence="5">CGMCC 1.15478</strain>
    </source>
</reference>
<dbReference type="Proteomes" id="UP000641514">
    <property type="component" value="Unassembled WGS sequence"/>
</dbReference>
<feature type="domain" description="Methyltransferase type 11" evidence="4">
    <location>
        <begin position="40"/>
        <end position="130"/>
    </location>
</feature>
<dbReference type="InterPro" id="IPR029063">
    <property type="entry name" value="SAM-dependent_MTases_sf"/>
</dbReference>
<evidence type="ECO:0000313" key="5">
    <source>
        <dbReference type="EMBL" id="GGC58089.1"/>
    </source>
</evidence>
<dbReference type="InterPro" id="IPR051052">
    <property type="entry name" value="Diverse_substrate_MTase"/>
</dbReference>
<proteinExistence type="inferred from homology"/>
<evidence type="ECO:0000256" key="2">
    <source>
        <dbReference type="ARBA" id="ARBA00022603"/>
    </source>
</evidence>
<dbReference type="AlphaFoldDB" id="A0A916XAV5"/>
<evidence type="ECO:0000259" key="4">
    <source>
        <dbReference type="Pfam" id="PF08241"/>
    </source>
</evidence>
<gene>
    <name evidence="5" type="ORF">GCM10011410_08200</name>
</gene>
<dbReference type="Gene3D" id="3.40.50.150">
    <property type="entry name" value="Vaccinia Virus protein VP39"/>
    <property type="match status" value="1"/>
</dbReference>
<dbReference type="EMBL" id="BMJH01000001">
    <property type="protein sequence ID" value="GGC58089.1"/>
    <property type="molecule type" value="Genomic_DNA"/>
</dbReference>
<name>A0A916XAV5_9ACTN</name>
<evidence type="ECO:0000256" key="3">
    <source>
        <dbReference type="ARBA" id="ARBA00022679"/>
    </source>
</evidence>
<keyword evidence="6" id="KW-1185">Reference proteome</keyword>
<protein>
    <submittedName>
        <fullName evidence="5">Methyltransferase</fullName>
    </submittedName>
</protein>
<dbReference type="PANTHER" id="PTHR44942">
    <property type="entry name" value="METHYLTRANSF_11 DOMAIN-CONTAINING PROTEIN"/>
    <property type="match status" value="1"/>
</dbReference>
<dbReference type="SUPFAM" id="SSF53335">
    <property type="entry name" value="S-adenosyl-L-methionine-dependent methyltransferases"/>
    <property type="match status" value="1"/>
</dbReference>
<sequence>MGINPSRSFGQAARTYAAARPTYPQQLLAKALRGVTGPIVDCGAGTGLLTTVLADLGLEVIAVDPDPAMLNELAATAPHVRRLIGTAESMPIPAGSIGAVVFGQAWHWVDPDQASHEADRVLTPGGSLVLVWNIRDDATEWVGQLTNIMGLSPAERLIRDGGPTVTQPFQQRAVFTQEWVRTLTPDALRGLVRSRSPYITANPEQQRDVDHAVDQLIATHPSLAGKTELHLPYRTYAFVYQRD</sequence>
<comment type="caution">
    <text evidence="5">The sequence shown here is derived from an EMBL/GenBank/DDBJ whole genome shotgun (WGS) entry which is preliminary data.</text>
</comment>
<dbReference type="GO" id="GO:0032259">
    <property type="term" value="P:methylation"/>
    <property type="evidence" value="ECO:0007669"/>
    <property type="project" value="UniProtKB-KW"/>
</dbReference>
<comment type="similarity">
    <text evidence="1">Belongs to the methyltransferase superfamily.</text>
</comment>
<dbReference type="InterPro" id="IPR013216">
    <property type="entry name" value="Methyltransf_11"/>
</dbReference>
<dbReference type="PANTHER" id="PTHR44942:SF4">
    <property type="entry name" value="METHYLTRANSFERASE TYPE 11 DOMAIN-CONTAINING PROTEIN"/>
    <property type="match status" value="1"/>
</dbReference>
<keyword evidence="3" id="KW-0808">Transferase</keyword>
<evidence type="ECO:0000256" key="1">
    <source>
        <dbReference type="ARBA" id="ARBA00008361"/>
    </source>
</evidence>
<dbReference type="Pfam" id="PF08241">
    <property type="entry name" value="Methyltransf_11"/>
    <property type="match status" value="1"/>
</dbReference>
<evidence type="ECO:0000313" key="6">
    <source>
        <dbReference type="Proteomes" id="UP000641514"/>
    </source>
</evidence>
<keyword evidence="2 5" id="KW-0489">Methyltransferase</keyword>
<organism evidence="5 6">
    <name type="scientific">Hoyosella rhizosphaerae</name>
    <dbReference type="NCBI Taxonomy" id="1755582"/>
    <lineage>
        <taxon>Bacteria</taxon>
        <taxon>Bacillati</taxon>
        <taxon>Actinomycetota</taxon>
        <taxon>Actinomycetes</taxon>
        <taxon>Mycobacteriales</taxon>
        <taxon>Hoyosellaceae</taxon>
        <taxon>Hoyosella</taxon>
    </lineage>
</organism>
<reference evidence="5" key="1">
    <citation type="journal article" date="2014" name="Int. J. Syst. Evol. Microbiol.">
        <title>Complete genome sequence of Corynebacterium casei LMG S-19264T (=DSM 44701T), isolated from a smear-ripened cheese.</title>
        <authorList>
            <consortium name="US DOE Joint Genome Institute (JGI-PGF)"/>
            <person name="Walter F."/>
            <person name="Albersmeier A."/>
            <person name="Kalinowski J."/>
            <person name="Ruckert C."/>
        </authorList>
    </citation>
    <scope>NUCLEOTIDE SEQUENCE</scope>
    <source>
        <strain evidence="5">CGMCC 1.15478</strain>
    </source>
</reference>
<dbReference type="GO" id="GO:0008757">
    <property type="term" value="F:S-adenosylmethionine-dependent methyltransferase activity"/>
    <property type="evidence" value="ECO:0007669"/>
    <property type="project" value="InterPro"/>
</dbReference>
<accession>A0A916XAV5</accession>